<gene>
    <name evidence="2" type="ORF">EUX98_g5628</name>
</gene>
<feature type="compositionally biased region" description="Acidic residues" evidence="1">
    <location>
        <begin position="115"/>
        <end position="124"/>
    </location>
</feature>
<evidence type="ECO:0000313" key="3">
    <source>
        <dbReference type="Proteomes" id="UP000308730"/>
    </source>
</evidence>
<dbReference type="AlphaFoldDB" id="A0A4S4MRA9"/>
<protein>
    <submittedName>
        <fullName evidence="2">Uncharacterized protein</fullName>
    </submittedName>
</protein>
<comment type="caution">
    <text evidence="2">The sequence shown here is derived from an EMBL/GenBank/DDBJ whole genome shotgun (WGS) entry which is preliminary data.</text>
</comment>
<reference evidence="2 3" key="1">
    <citation type="submission" date="2019-02" db="EMBL/GenBank/DDBJ databases">
        <title>Genome sequencing of the rare red list fungi Antrodiella citrinella (Flaviporus citrinellus).</title>
        <authorList>
            <person name="Buettner E."/>
            <person name="Kellner H."/>
        </authorList>
    </citation>
    <scope>NUCLEOTIDE SEQUENCE [LARGE SCALE GENOMIC DNA]</scope>
    <source>
        <strain evidence="2 3">DSM 108506</strain>
    </source>
</reference>
<organism evidence="2 3">
    <name type="scientific">Antrodiella citrinella</name>
    <dbReference type="NCBI Taxonomy" id="2447956"/>
    <lineage>
        <taxon>Eukaryota</taxon>
        <taxon>Fungi</taxon>
        <taxon>Dikarya</taxon>
        <taxon>Basidiomycota</taxon>
        <taxon>Agaricomycotina</taxon>
        <taxon>Agaricomycetes</taxon>
        <taxon>Polyporales</taxon>
        <taxon>Steccherinaceae</taxon>
        <taxon>Antrodiella</taxon>
    </lineage>
</organism>
<dbReference type="EMBL" id="SGPM01000171">
    <property type="protein sequence ID" value="THH28559.1"/>
    <property type="molecule type" value="Genomic_DNA"/>
</dbReference>
<sequence>MHNKLPESIAHDTCHYLPAVLQALLHLTLNRMSWKAIKFAGWMTRNRVINECPMASWSPRSIGERMSSRHNALYPQAGPSQDRNSVPARSSSRLRHDANLADNLSRALVEVSMTYDDEENEEEEVQKYAGKGKRRV</sequence>
<keyword evidence="3" id="KW-1185">Reference proteome</keyword>
<name>A0A4S4MRA9_9APHY</name>
<evidence type="ECO:0000256" key="1">
    <source>
        <dbReference type="SAM" id="MobiDB-lite"/>
    </source>
</evidence>
<proteinExistence type="predicted"/>
<feature type="region of interest" description="Disordered" evidence="1">
    <location>
        <begin position="115"/>
        <end position="136"/>
    </location>
</feature>
<feature type="region of interest" description="Disordered" evidence="1">
    <location>
        <begin position="68"/>
        <end position="97"/>
    </location>
</feature>
<feature type="compositionally biased region" description="Polar residues" evidence="1">
    <location>
        <begin position="78"/>
        <end position="91"/>
    </location>
</feature>
<evidence type="ECO:0000313" key="2">
    <source>
        <dbReference type="EMBL" id="THH28559.1"/>
    </source>
</evidence>
<dbReference type="Proteomes" id="UP000308730">
    <property type="component" value="Unassembled WGS sequence"/>
</dbReference>
<accession>A0A4S4MRA9</accession>